<proteinExistence type="predicted"/>
<keyword evidence="1" id="KW-0614">Plasmid</keyword>
<dbReference type="AlphaFoldDB" id="A0AAU6Q8B1"/>
<evidence type="ECO:0000313" key="1">
    <source>
        <dbReference type="EMBL" id="WYF46769.1"/>
    </source>
</evidence>
<geneLocation type="plasmid" evidence="1">
    <name>p2</name>
</geneLocation>
<name>A0AAU6Q8B1_9DEIO</name>
<dbReference type="EMBL" id="CP149785">
    <property type="protein sequence ID" value="WYF46769.1"/>
    <property type="molecule type" value="Genomic_DNA"/>
</dbReference>
<dbReference type="RefSeq" id="WP_339098280.1">
    <property type="nucleotide sequence ID" value="NZ_CP149785.1"/>
</dbReference>
<reference evidence="1" key="1">
    <citation type="submission" date="2024-03" db="EMBL/GenBank/DDBJ databases">
        <title>Deinococcus weizhi sp. nov., isolated from human skin.</title>
        <authorList>
            <person name="Wei Z."/>
            <person name="Tian F."/>
            <person name="Yang C."/>
            <person name="Xin L.T."/>
            <person name="Wen Z.J."/>
            <person name="Lan K.C."/>
            <person name="Yu L."/>
            <person name="Zhe W."/>
            <person name="Dan F.D."/>
            <person name="Jun W."/>
            <person name="Rui Z."/>
            <person name="Yong X.J."/>
            <person name="Ting Y."/>
            <person name="Wei X."/>
            <person name="Xu Z.G."/>
            <person name="Xin Z."/>
            <person name="Dong F.G."/>
            <person name="Ni X.M."/>
            <person name="Zheng M.G."/>
            <person name="Chun Y."/>
            <person name="Qian W.X."/>
        </authorList>
    </citation>
    <scope>NUCLEOTIDE SEQUENCE</scope>
    <source>
        <strain evidence="1">VB142</strain>
        <plasmid evidence="1">p2</plasmid>
    </source>
</reference>
<protein>
    <submittedName>
        <fullName evidence="1">Uncharacterized protein</fullName>
    </submittedName>
</protein>
<accession>A0AAU6Q8B1</accession>
<gene>
    <name evidence="1" type="ORF">WDJ50_18570</name>
</gene>
<organism evidence="1">
    <name type="scientific">Deinococcus sp. VB142</name>
    <dbReference type="NCBI Taxonomy" id="3112952"/>
    <lineage>
        <taxon>Bacteria</taxon>
        <taxon>Thermotogati</taxon>
        <taxon>Deinococcota</taxon>
        <taxon>Deinococci</taxon>
        <taxon>Deinococcales</taxon>
        <taxon>Deinococcaceae</taxon>
        <taxon>Deinococcus</taxon>
    </lineage>
</organism>
<sequence>MQANEPPPENPLIVGGHAICPDLAVLGVQVPISTNLGNFYADAVLHTPGKNTLIEYDGRAYHSAPEDQEADDARSAAILATGLVDQIVRFESSLVLNFPWHVGFIMSRIHKEGTGTFGFNLGDRLGMGGCREAWAAQKPSLTQPVAFHYEVVFRDEFGDETERMPFTVWIHRPTRQGDRVSRMLSLLDHYYVCSPAELVELHRQHYPGTERR</sequence>